<feature type="region of interest" description="Disordered" evidence="1">
    <location>
        <begin position="386"/>
        <end position="412"/>
    </location>
</feature>
<comment type="caution">
    <text evidence="2">The sequence shown here is derived from an EMBL/GenBank/DDBJ whole genome shotgun (WGS) entry which is preliminary data.</text>
</comment>
<feature type="compositionally biased region" description="Low complexity" evidence="1">
    <location>
        <begin position="389"/>
        <end position="411"/>
    </location>
</feature>
<dbReference type="SUPFAM" id="SSF50978">
    <property type="entry name" value="WD40 repeat-like"/>
    <property type="match status" value="1"/>
</dbReference>
<sequence length="819" mass="88152">MWTRRKLFPTLEVPTAPQPAAVATPSFRRQQQSGARDFALDEDAYNFLVSLGYTLVPSLSPQEAAQLLAWALPPSWVDCKGSAASSSTSKASRYKDVLSALLNNANVLHACSQVEYFFCGTDNGQVFLLPLLPPHLLEALMAEIGDDLLPGLAERCRQEAELLQAARVDGASKAAKNGVPVNCVGRRLLHRHIREEPVTAIDHLGVVFASAASSVDHAVALSVFHPLPMGVVCIEHPCPVRSLKLWEGAVFTSESGSGELCCHGGGDAAGAHQRQRWSEQVREAEPAAIYVFTGSEAGLVRLWRVDVVRRTYSLQHVLVCSGNMAGMLSPLTPFAREDTTRKVPSRESDSVLHCLDIDVSSNRLFGGTEGGVYVWALDALPWRGPEETNTAARSPTSSNSNASENNDDAAPTSASLALRHPLCWDEDHRCPLPCALGCWAEAQWTAPSTSPTNSETVVGYRAARLANHHVWILNAPAVQAEMARAQQHQRQGGGDEKVCRWKPKYGRVITNGAAVGVVSNNVCLKEATAAVAVGGGEEKSSTGGVSSRLTNSVVTVTFDGGELKNDLLAPLSCVIPVVYPLARLRTPGTACFALRVLAPQRRIVTSCADGKVCVWVRKPSEDARAPETYVPQLVTDNRQEHRGLGRHLCVLRSPDVFVSCSFDDGLVKEWHVYDEPELLLRCARRFTLTPYVSSGPINGGGANGNAGSAKELSDMLKSIAQVGDGRDKKRADAADNRSDDDDEDMLKAAEGGDAVAGISCATAYPAFGAIFLVGTFESAIQSYSLTEVVGCEPPRNFIYNGHKTVHLPASMAEDVYREL</sequence>
<feature type="region of interest" description="Disordered" evidence="1">
    <location>
        <begin position="723"/>
        <end position="745"/>
    </location>
</feature>
<name>A0A0N1IM77_LEPSE</name>
<feature type="compositionally biased region" description="Basic and acidic residues" evidence="1">
    <location>
        <begin position="724"/>
        <end position="737"/>
    </location>
</feature>
<keyword evidence="3" id="KW-1185">Reference proteome</keyword>
<proteinExistence type="predicted"/>
<dbReference type="OrthoDB" id="10261640at2759"/>
<evidence type="ECO:0000313" key="3">
    <source>
        <dbReference type="Proteomes" id="UP000038009"/>
    </source>
</evidence>
<dbReference type="InterPro" id="IPR036322">
    <property type="entry name" value="WD40_repeat_dom_sf"/>
</dbReference>
<accession>A0A0N1IM77</accession>
<dbReference type="Proteomes" id="UP000038009">
    <property type="component" value="Unassembled WGS sequence"/>
</dbReference>
<dbReference type="OMA" id="HPLCWDE"/>
<dbReference type="EMBL" id="LJSK01000019">
    <property type="protein sequence ID" value="KPI89653.1"/>
    <property type="molecule type" value="Genomic_DNA"/>
</dbReference>
<dbReference type="AlphaFoldDB" id="A0A0N1IM77"/>
<evidence type="ECO:0000256" key="1">
    <source>
        <dbReference type="SAM" id="MobiDB-lite"/>
    </source>
</evidence>
<reference evidence="2 3" key="1">
    <citation type="journal article" date="2015" name="PLoS Pathog.">
        <title>Leptomonas seymouri: Adaptations to the Dixenous Life Cycle Analyzed by Genome Sequencing, Transcriptome Profiling and Co-infection with Leishmania donovani.</title>
        <authorList>
            <person name="Kraeva N."/>
            <person name="Butenko A."/>
            <person name="Hlavacova J."/>
            <person name="Kostygov A."/>
            <person name="Myskova J."/>
            <person name="Grybchuk D."/>
            <person name="Lestinova T."/>
            <person name="Votypka J."/>
            <person name="Volf P."/>
            <person name="Opperdoes F."/>
            <person name="Flegontov P."/>
            <person name="Lukes J."/>
            <person name="Yurchenko V."/>
        </authorList>
    </citation>
    <scope>NUCLEOTIDE SEQUENCE [LARGE SCALE GENOMIC DNA]</scope>
    <source>
        <strain evidence="2 3">ATCC 30220</strain>
    </source>
</reference>
<gene>
    <name evidence="2" type="ORF">ABL78_1234</name>
</gene>
<evidence type="ECO:0000313" key="2">
    <source>
        <dbReference type="EMBL" id="KPI89653.1"/>
    </source>
</evidence>
<protein>
    <submittedName>
        <fullName evidence="2">Uncharacterized protein</fullName>
    </submittedName>
</protein>
<organism evidence="2 3">
    <name type="scientific">Leptomonas seymouri</name>
    <dbReference type="NCBI Taxonomy" id="5684"/>
    <lineage>
        <taxon>Eukaryota</taxon>
        <taxon>Discoba</taxon>
        <taxon>Euglenozoa</taxon>
        <taxon>Kinetoplastea</taxon>
        <taxon>Metakinetoplastina</taxon>
        <taxon>Trypanosomatida</taxon>
        <taxon>Trypanosomatidae</taxon>
        <taxon>Leishmaniinae</taxon>
        <taxon>Leptomonas</taxon>
    </lineage>
</organism>
<dbReference type="VEuPathDB" id="TriTrypDB:Lsey_0019_0190"/>